<comment type="similarity">
    <text evidence="2">Belongs to the GSP F family.</text>
</comment>
<dbReference type="PANTHER" id="PTHR30012:SF0">
    <property type="entry name" value="TYPE II SECRETION SYSTEM PROTEIN F-RELATED"/>
    <property type="match status" value="1"/>
</dbReference>
<feature type="transmembrane region" description="Helical" evidence="7">
    <location>
        <begin position="371"/>
        <end position="392"/>
    </location>
</feature>
<evidence type="ECO:0000256" key="6">
    <source>
        <dbReference type="ARBA" id="ARBA00023136"/>
    </source>
</evidence>
<dbReference type="GO" id="GO:0005886">
    <property type="term" value="C:plasma membrane"/>
    <property type="evidence" value="ECO:0007669"/>
    <property type="project" value="UniProtKB-SubCell"/>
</dbReference>
<feature type="domain" description="Type II secretion system protein GspF" evidence="8">
    <location>
        <begin position="65"/>
        <end position="187"/>
    </location>
</feature>
<dbReference type="InterPro" id="IPR042094">
    <property type="entry name" value="T2SS_GspF_sf"/>
</dbReference>
<evidence type="ECO:0000256" key="1">
    <source>
        <dbReference type="ARBA" id="ARBA00004651"/>
    </source>
</evidence>
<comment type="subcellular location">
    <subcellularLocation>
        <location evidence="1">Cell membrane</location>
        <topology evidence="1">Multi-pass membrane protein</topology>
    </subcellularLocation>
</comment>
<evidence type="ECO:0000259" key="8">
    <source>
        <dbReference type="Pfam" id="PF00482"/>
    </source>
</evidence>
<dbReference type="PANTHER" id="PTHR30012">
    <property type="entry name" value="GENERAL SECRETION PATHWAY PROTEIN"/>
    <property type="match status" value="1"/>
</dbReference>
<feature type="domain" description="Type II secretion system protein GspF" evidence="8">
    <location>
        <begin position="268"/>
        <end position="389"/>
    </location>
</feature>
<evidence type="ECO:0000256" key="5">
    <source>
        <dbReference type="ARBA" id="ARBA00022989"/>
    </source>
</evidence>
<name>A0A809R6H4_9PROT</name>
<protein>
    <submittedName>
        <fullName evidence="9">Type II secretion system F family protein</fullName>
    </submittedName>
</protein>
<sequence>MALFTYKAMNTGGRVVHGQLDAINLVDLEMRLKRMELDFINGNELRQSGLFRGGKVPKRELINFCFHMEQLTRAGVPILDSLTDLRDSLTHPRFREVIASMIESIEGGRTLSQAMTEHPKVFDRVFSSLIRAGESTGNLPEVLKSLSESLKWEDELASHTKKLFMYPAFVGTIVLGVTFFLMVYLVPQMAGFIKNMGQDMPTQTRVLLATSAFVKQYWYLFLIVPVAVGVGIKVGIETNPAFRHRFDEFKLALPVLGPILRKIILSRFASVFAMMYASGIAIIDAIRATEDVVGNSVIQDGLKRVGQLIGEGQNVTVAFQNIGLFPPLVIRMLRVGENTGALDTALLNVSYFYNRDVKESIEKVQAMIEPAMTLILGSILGWVMLSVLGPIYDVITKLKF</sequence>
<dbReference type="KEGG" id="ddz:DSYM_06040"/>
<dbReference type="Gene3D" id="1.20.81.30">
    <property type="entry name" value="Type II secretion system (T2SS), domain F"/>
    <property type="match status" value="2"/>
</dbReference>
<keyword evidence="6 7" id="KW-0472">Membrane</keyword>
<evidence type="ECO:0000256" key="3">
    <source>
        <dbReference type="ARBA" id="ARBA00022475"/>
    </source>
</evidence>
<reference evidence="9" key="1">
    <citation type="journal article" name="DNA Res.">
        <title>The physiological potential of anammox bacteria as revealed by their core genome structure.</title>
        <authorList>
            <person name="Okubo T."/>
            <person name="Toyoda A."/>
            <person name="Fukuhara K."/>
            <person name="Uchiyama I."/>
            <person name="Harigaya Y."/>
            <person name="Kuroiwa M."/>
            <person name="Suzuki T."/>
            <person name="Murakami Y."/>
            <person name="Suwa Y."/>
            <person name="Takami H."/>
        </authorList>
    </citation>
    <scope>NUCLEOTIDE SEQUENCE</scope>
    <source>
        <strain evidence="9">317325-3</strain>
    </source>
</reference>
<dbReference type="Proteomes" id="UP000662914">
    <property type="component" value="Chromosome"/>
</dbReference>
<evidence type="ECO:0000256" key="2">
    <source>
        <dbReference type="ARBA" id="ARBA00005745"/>
    </source>
</evidence>
<feature type="transmembrane region" description="Helical" evidence="7">
    <location>
        <begin position="163"/>
        <end position="186"/>
    </location>
</feature>
<dbReference type="PRINTS" id="PR00812">
    <property type="entry name" value="BCTERIALGSPF"/>
</dbReference>
<organism evidence="9 10">
    <name type="scientific">Candidatus Desulfobacillus denitrificans</name>
    <dbReference type="NCBI Taxonomy" id="2608985"/>
    <lineage>
        <taxon>Bacteria</taxon>
        <taxon>Pseudomonadati</taxon>
        <taxon>Pseudomonadota</taxon>
        <taxon>Betaproteobacteria</taxon>
        <taxon>Candidatus Desulfobacillus</taxon>
    </lineage>
</organism>
<accession>A0A809R6H4</accession>
<proteinExistence type="inferred from homology"/>
<feature type="transmembrane region" description="Helical" evidence="7">
    <location>
        <begin position="217"/>
        <end position="236"/>
    </location>
</feature>
<evidence type="ECO:0000256" key="7">
    <source>
        <dbReference type="SAM" id="Phobius"/>
    </source>
</evidence>
<keyword evidence="5 7" id="KW-1133">Transmembrane helix</keyword>
<evidence type="ECO:0000313" key="9">
    <source>
        <dbReference type="EMBL" id="BBO19905.1"/>
    </source>
</evidence>
<dbReference type="AlphaFoldDB" id="A0A809R6H4"/>
<evidence type="ECO:0000256" key="4">
    <source>
        <dbReference type="ARBA" id="ARBA00022692"/>
    </source>
</evidence>
<gene>
    <name evidence="9" type="ORF">DSYM_06040</name>
</gene>
<dbReference type="Pfam" id="PF00482">
    <property type="entry name" value="T2SSF"/>
    <property type="match status" value="2"/>
</dbReference>
<keyword evidence="4 7" id="KW-0812">Transmembrane</keyword>
<dbReference type="InterPro" id="IPR018076">
    <property type="entry name" value="T2SS_GspF_dom"/>
</dbReference>
<dbReference type="EMBL" id="AP021857">
    <property type="protein sequence ID" value="BBO19905.1"/>
    <property type="molecule type" value="Genomic_DNA"/>
</dbReference>
<dbReference type="InterPro" id="IPR003004">
    <property type="entry name" value="GspF/PilC"/>
</dbReference>
<evidence type="ECO:0000313" key="10">
    <source>
        <dbReference type="Proteomes" id="UP000662914"/>
    </source>
</evidence>
<keyword evidence="3" id="KW-1003">Cell membrane</keyword>